<dbReference type="RefSeq" id="WP_344961555.1">
    <property type="nucleotide sequence ID" value="NZ_BAABDS010000002.1"/>
</dbReference>
<comment type="caution">
    <text evidence="2">The sequence shown here is derived from an EMBL/GenBank/DDBJ whole genome shotgun (WGS) entry which is preliminary data.</text>
</comment>
<feature type="domain" description="Lysozyme inhibitor LprI-like N-terminal" evidence="1">
    <location>
        <begin position="23"/>
        <end position="110"/>
    </location>
</feature>
<protein>
    <recommendedName>
        <fullName evidence="1">Lysozyme inhibitor LprI-like N-terminal domain-containing protein</fullName>
    </recommendedName>
</protein>
<reference evidence="3" key="1">
    <citation type="journal article" date="2019" name="Int. J. Syst. Evol. Microbiol.">
        <title>The Global Catalogue of Microorganisms (GCM) 10K type strain sequencing project: providing services to taxonomists for standard genome sequencing and annotation.</title>
        <authorList>
            <consortium name="The Broad Institute Genomics Platform"/>
            <consortium name="The Broad Institute Genome Sequencing Center for Infectious Disease"/>
            <person name="Wu L."/>
            <person name="Ma J."/>
        </authorList>
    </citation>
    <scope>NUCLEOTIDE SEQUENCE [LARGE SCALE GENOMIC DNA]</scope>
    <source>
        <strain evidence="3">JCM 17329</strain>
    </source>
</reference>
<gene>
    <name evidence="2" type="ORF">GCM10022421_02170</name>
</gene>
<dbReference type="Pfam" id="PF07007">
    <property type="entry name" value="LprI"/>
    <property type="match status" value="1"/>
</dbReference>
<evidence type="ECO:0000259" key="1">
    <source>
        <dbReference type="Pfam" id="PF07007"/>
    </source>
</evidence>
<keyword evidence="3" id="KW-1185">Reference proteome</keyword>
<evidence type="ECO:0000313" key="3">
    <source>
        <dbReference type="Proteomes" id="UP001501479"/>
    </source>
</evidence>
<dbReference type="Proteomes" id="UP001501479">
    <property type="component" value="Unassembled WGS sequence"/>
</dbReference>
<evidence type="ECO:0000313" key="2">
    <source>
        <dbReference type="EMBL" id="GAA3699392.1"/>
    </source>
</evidence>
<proteinExistence type="predicted"/>
<dbReference type="PANTHER" id="PTHR39176">
    <property type="entry name" value="PERIPLASMIC PROTEIN-RELATED"/>
    <property type="match status" value="1"/>
</dbReference>
<accession>A0ABP7D1I2</accession>
<sequence length="119" mass="13789">MKTILILFTLTCFWFMPPGYGQNATQVELNEQSRQHYQTADQALNQAYGRLMNKLDPARKQKLKTAQRAWLKFRDAQAELVSSAYEGGSIQPLSHSEELKRLTENRTKELEQQLQDESL</sequence>
<name>A0ABP7D1I2_9GAMM</name>
<organism evidence="2 3">
    <name type="scientific">Oceanisphaera sediminis</name>
    <dbReference type="NCBI Taxonomy" id="981381"/>
    <lineage>
        <taxon>Bacteria</taxon>
        <taxon>Pseudomonadati</taxon>
        <taxon>Pseudomonadota</taxon>
        <taxon>Gammaproteobacteria</taxon>
        <taxon>Aeromonadales</taxon>
        <taxon>Aeromonadaceae</taxon>
        <taxon>Oceanisphaera</taxon>
    </lineage>
</organism>
<dbReference type="PANTHER" id="PTHR39176:SF1">
    <property type="entry name" value="PERIPLASMIC PROTEIN"/>
    <property type="match status" value="1"/>
</dbReference>
<dbReference type="EMBL" id="BAABDS010000002">
    <property type="protein sequence ID" value="GAA3699392.1"/>
    <property type="molecule type" value="Genomic_DNA"/>
</dbReference>
<dbReference type="Gene3D" id="1.20.1270.180">
    <property type="match status" value="1"/>
</dbReference>
<dbReference type="InterPro" id="IPR009739">
    <property type="entry name" value="LprI-like_N"/>
</dbReference>